<protein>
    <recommendedName>
        <fullName evidence="4">VCBS repeat-containing protein</fullName>
    </recommendedName>
</protein>
<reference evidence="2 3" key="1">
    <citation type="journal article" name="Front. Microbiol.">
        <title>Sugar Metabolism of the First Thermophilic Planctomycete Thermogutta terrifontis: Comparative Genomic and Transcriptomic Approaches.</title>
        <authorList>
            <person name="Elcheninov A.G."/>
            <person name="Menzel P."/>
            <person name="Gudbergsdottir S.R."/>
            <person name="Slesarev A.I."/>
            <person name="Kadnikov V.V."/>
            <person name="Krogh A."/>
            <person name="Bonch-Osmolovskaya E.A."/>
            <person name="Peng X."/>
            <person name="Kublanov I.V."/>
        </authorList>
    </citation>
    <scope>NUCLEOTIDE SEQUENCE [LARGE SCALE GENOMIC DNA]</scope>
    <source>
        <strain evidence="2 3">R1</strain>
    </source>
</reference>
<dbReference type="Proteomes" id="UP000215086">
    <property type="component" value="Chromosome"/>
</dbReference>
<evidence type="ECO:0000313" key="3">
    <source>
        <dbReference type="Proteomes" id="UP000215086"/>
    </source>
</evidence>
<dbReference type="RefSeq" id="WP_095415441.1">
    <property type="nucleotide sequence ID" value="NZ_CP018477.1"/>
</dbReference>
<evidence type="ECO:0000256" key="1">
    <source>
        <dbReference type="ARBA" id="ARBA00022729"/>
    </source>
</evidence>
<keyword evidence="3" id="KW-1185">Reference proteome</keyword>
<dbReference type="PANTHER" id="PTHR44103">
    <property type="entry name" value="PROPROTEIN CONVERTASE P"/>
    <property type="match status" value="1"/>
</dbReference>
<dbReference type="SUPFAM" id="SSF69318">
    <property type="entry name" value="Integrin alpha N-terminal domain"/>
    <property type="match status" value="1"/>
</dbReference>
<dbReference type="InterPro" id="IPR028994">
    <property type="entry name" value="Integrin_alpha_N"/>
</dbReference>
<evidence type="ECO:0008006" key="4">
    <source>
        <dbReference type="Google" id="ProtNLM"/>
    </source>
</evidence>
<keyword evidence="1" id="KW-0732">Signal</keyword>
<accession>A0A286RHC6</accession>
<dbReference type="Pfam" id="PF13517">
    <property type="entry name" value="FG-GAP_3"/>
    <property type="match status" value="3"/>
</dbReference>
<gene>
    <name evidence="2" type="ORF">THTE_2748</name>
</gene>
<name>A0A286RHC6_9BACT</name>
<proteinExistence type="predicted"/>
<dbReference type="InterPro" id="IPR013517">
    <property type="entry name" value="FG-GAP"/>
</dbReference>
<organism evidence="2 3">
    <name type="scientific">Thermogutta terrifontis</name>
    <dbReference type="NCBI Taxonomy" id="1331910"/>
    <lineage>
        <taxon>Bacteria</taxon>
        <taxon>Pseudomonadati</taxon>
        <taxon>Planctomycetota</taxon>
        <taxon>Planctomycetia</taxon>
        <taxon>Pirellulales</taxon>
        <taxon>Thermoguttaceae</taxon>
        <taxon>Thermogutta</taxon>
    </lineage>
</organism>
<dbReference type="AlphaFoldDB" id="A0A286RHC6"/>
<dbReference type="PANTHER" id="PTHR44103:SF1">
    <property type="entry name" value="PROPROTEIN CONVERTASE P"/>
    <property type="match status" value="1"/>
</dbReference>
<sequence length="392" mass="43777">MNQIRILMMGWLVAVCPCSLAHSGEMRFRHHFIDRQLPGDSWGQTAMADLDRDGRLDFITGKSRGTILWYRQIALTQWERHALGEDSPSDVGGAVLDVDKDGWTDFVTGGAWYRNPHRPAEQPFERIIFDPQLSSVHDVVIADINGDGRADVLTMSDRNNVRWYEIPDNPTQPWVRHDLGPSVHAGLAVGDIDGDGDLDVVRSNIWFENADGKGLRWIPHENIPFGNPNKPFPLATRCVVLDVDRDGDHDLVMTENEIRGGRIGWIENTDGRGGAWVVHAFPAGDAAVRGAYHSLAVADFDLDGDPDVFSCEMEGIPGDRPPRWFIWENVDGKGRQWKEHVILDANLGGHEAVAADIDGDGDWDIISKLWRPRKDNANQGGNHVDLLENLAR</sequence>
<dbReference type="KEGG" id="ttf:THTE_2748"/>
<dbReference type="OrthoDB" id="227135at2"/>
<dbReference type="Gene3D" id="2.130.10.130">
    <property type="entry name" value="Integrin alpha, N-terminal"/>
    <property type="match status" value="1"/>
</dbReference>
<dbReference type="EMBL" id="CP018477">
    <property type="protein sequence ID" value="ASV75350.1"/>
    <property type="molecule type" value="Genomic_DNA"/>
</dbReference>
<evidence type="ECO:0000313" key="2">
    <source>
        <dbReference type="EMBL" id="ASV75350.1"/>
    </source>
</evidence>